<name>A0A8S5SV21_9CAUD</name>
<evidence type="ECO:0000313" key="2">
    <source>
        <dbReference type="EMBL" id="DAF54519.1"/>
    </source>
</evidence>
<dbReference type="EMBL" id="BK032679">
    <property type="protein sequence ID" value="DAF54519.1"/>
    <property type="molecule type" value="Genomic_DNA"/>
</dbReference>
<protein>
    <submittedName>
        <fullName evidence="2">Uncharacterized protein</fullName>
    </submittedName>
</protein>
<accession>A0A8S5SV21</accession>
<sequence>MKNRNITTEEIMVDICDKIRRRIDALRELLKLQKETMAFLVKEGLDDSKEGEAIAKSIGDMIKSFGEALPDSIYNKIIEGEV</sequence>
<proteinExistence type="predicted"/>
<keyword evidence="1" id="KW-0175">Coiled coil</keyword>
<feature type="coiled-coil region" evidence="1">
    <location>
        <begin position="16"/>
        <end position="43"/>
    </location>
</feature>
<reference evidence="2" key="1">
    <citation type="journal article" date="2021" name="Proc. Natl. Acad. Sci. U.S.A.">
        <title>A Catalog of Tens of Thousands of Viruses from Human Metagenomes Reveals Hidden Associations with Chronic Diseases.</title>
        <authorList>
            <person name="Tisza M.J."/>
            <person name="Buck C.B."/>
        </authorList>
    </citation>
    <scope>NUCLEOTIDE SEQUENCE</scope>
    <source>
        <strain evidence="2">CtKwY15</strain>
    </source>
</reference>
<evidence type="ECO:0000256" key="1">
    <source>
        <dbReference type="SAM" id="Coils"/>
    </source>
</evidence>
<organism evidence="2">
    <name type="scientific">Siphoviridae sp. ctKwY15</name>
    <dbReference type="NCBI Taxonomy" id="2827843"/>
    <lineage>
        <taxon>Viruses</taxon>
        <taxon>Duplodnaviria</taxon>
        <taxon>Heunggongvirae</taxon>
        <taxon>Uroviricota</taxon>
        <taxon>Caudoviricetes</taxon>
    </lineage>
</organism>